<reference evidence="1" key="1">
    <citation type="journal article" date="2021" name="Proc. Natl. Acad. Sci. U.S.A.">
        <title>A Catalog of Tens of Thousands of Viruses from Human Metagenomes Reveals Hidden Associations with Chronic Diseases.</title>
        <authorList>
            <person name="Tisza M.J."/>
            <person name="Buck C.B."/>
        </authorList>
    </citation>
    <scope>NUCLEOTIDE SEQUENCE</scope>
    <source>
        <strain evidence="1">CtSA812</strain>
    </source>
</reference>
<evidence type="ECO:0000313" key="1">
    <source>
        <dbReference type="EMBL" id="DAF88976.1"/>
    </source>
</evidence>
<name>A0A8S5U3D7_9CAUD</name>
<sequence length="111" mass="13062">MPMTHEEIVTMLEEANLPLAYDHFAEGESPDPPFLIFLFPGTDNMFADNKVWQKINQLNIELYTDEKSPETEETIEEILDSYEIPYEKSEYWIESEKMYEVLYQTEILGGN</sequence>
<proteinExistence type="predicted"/>
<dbReference type="EMBL" id="BK016000">
    <property type="protein sequence ID" value="DAF88976.1"/>
    <property type="molecule type" value="Genomic_DNA"/>
</dbReference>
<accession>A0A8S5U3D7</accession>
<protein>
    <submittedName>
        <fullName evidence="1">Tail completion protein</fullName>
    </submittedName>
</protein>
<organism evidence="1">
    <name type="scientific">Siphoviridae sp. ctSA812</name>
    <dbReference type="NCBI Taxonomy" id="2825508"/>
    <lineage>
        <taxon>Viruses</taxon>
        <taxon>Duplodnaviria</taxon>
        <taxon>Heunggongvirae</taxon>
        <taxon>Uroviricota</taxon>
        <taxon>Caudoviricetes</taxon>
    </lineage>
</organism>